<dbReference type="InterPro" id="IPR004461">
    <property type="entry name" value="CO_DH/Ac-CoA_synth_bsu"/>
</dbReference>
<name>A0A0W8FQR8_9ZZZZ</name>
<organism evidence="3">
    <name type="scientific">hydrocarbon metagenome</name>
    <dbReference type="NCBI Taxonomy" id="938273"/>
    <lineage>
        <taxon>unclassified sequences</taxon>
        <taxon>metagenomes</taxon>
        <taxon>ecological metagenomes</taxon>
    </lineage>
</organism>
<evidence type="ECO:0000256" key="2">
    <source>
        <dbReference type="ARBA" id="ARBA00022679"/>
    </source>
</evidence>
<sequence length="246" mass="27715">MNLFDNVIADLRDYLQRKKSEGSREFAIPEKSAWPTAGKGNVVLETDTAIELGNPRDESTSFMLWSNDEKKINDGRITLIGPDLSESKQKNLPFGKIVLLGVRGMTEDNCYERHRELEMARYDLNLSGYMMRSASQYGREWSRVSKEAIARGVNFATLGSALAQMYRSIDFVESVEVVFVTSSPADVRELGVMGDKASRLIGALNKMAAEMSFECDSCEFVDVCDEVEDLRNIRNNLQKEGTNVRR</sequence>
<dbReference type="GO" id="GO:0006084">
    <property type="term" value="P:acetyl-CoA metabolic process"/>
    <property type="evidence" value="ECO:0007669"/>
    <property type="project" value="InterPro"/>
</dbReference>
<keyword evidence="2" id="KW-0808">Transferase</keyword>
<protein>
    <recommendedName>
        <fullName evidence="1">CO-methylating acetyl-CoA synthase</fullName>
        <ecNumber evidence="1">2.3.1.169</ecNumber>
    </recommendedName>
</protein>
<dbReference type="GO" id="GO:0043885">
    <property type="term" value="F:anaerobic carbon-monoxide dehydrogenase activity"/>
    <property type="evidence" value="ECO:0007669"/>
    <property type="project" value="InterPro"/>
</dbReference>
<dbReference type="EC" id="2.3.1.169" evidence="1"/>
<dbReference type="GO" id="GO:0043884">
    <property type="term" value="F:CO-methylating acetyl-CoA synthase activity"/>
    <property type="evidence" value="ECO:0007669"/>
    <property type="project" value="UniProtKB-EC"/>
</dbReference>
<evidence type="ECO:0000313" key="3">
    <source>
        <dbReference type="EMBL" id="KUG23279.1"/>
    </source>
</evidence>
<dbReference type="InterPro" id="IPR038571">
    <property type="entry name" value="CO_DH/Ac-CoA_synth_bsu_3_sf"/>
</dbReference>
<evidence type="ECO:0000256" key="1">
    <source>
        <dbReference type="ARBA" id="ARBA00012244"/>
    </source>
</evidence>
<dbReference type="EMBL" id="LNQE01000914">
    <property type="protein sequence ID" value="KUG23279.1"/>
    <property type="molecule type" value="Genomic_DNA"/>
</dbReference>
<dbReference type="AlphaFoldDB" id="A0A0W8FQR8"/>
<gene>
    <name evidence="3" type="ORF">ASZ90_006940</name>
</gene>
<dbReference type="InterPro" id="IPR011254">
    <property type="entry name" value="Prismane-like_sf"/>
</dbReference>
<comment type="caution">
    <text evidence="3">The sequence shown here is derived from an EMBL/GenBank/DDBJ whole genome shotgun (WGS) entry which is preliminary data.</text>
</comment>
<dbReference type="Gene3D" id="3.30.1650.10">
    <property type="entry name" value="Bifunctional carbon monoxide dehydrogenase/acetyl-coa synthase(codh/acs), Chain M, domain 3"/>
    <property type="match status" value="1"/>
</dbReference>
<proteinExistence type="predicted"/>
<accession>A0A0W8FQR8</accession>
<reference evidence="3" key="1">
    <citation type="journal article" date="2015" name="Proc. Natl. Acad. Sci. U.S.A.">
        <title>Networks of energetic and metabolic interactions define dynamics in microbial communities.</title>
        <authorList>
            <person name="Embree M."/>
            <person name="Liu J.K."/>
            <person name="Al-Bassam M.M."/>
            <person name="Zengler K."/>
        </authorList>
    </citation>
    <scope>NUCLEOTIDE SEQUENCE</scope>
</reference>
<dbReference type="SUPFAM" id="SSF56821">
    <property type="entry name" value="Prismane protein-like"/>
    <property type="match status" value="1"/>
</dbReference>
<dbReference type="Pfam" id="PF03598">
    <property type="entry name" value="CdhC"/>
    <property type="match status" value="1"/>
</dbReference>